<accession>A0A9X2MLZ5</accession>
<name>A0A9X2MLZ5_9BACL</name>
<dbReference type="GO" id="GO:0052621">
    <property type="term" value="F:diguanylate cyclase activity"/>
    <property type="evidence" value="ECO:0007669"/>
    <property type="project" value="UniProtKB-EC"/>
</dbReference>
<evidence type="ECO:0000313" key="9">
    <source>
        <dbReference type="Proteomes" id="UP001141950"/>
    </source>
</evidence>
<evidence type="ECO:0000256" key="6">
    <source>
        <dbReference type="SAM" id="Phobius"/>
    </source>
</evidence>
<feature type="transmembrane region" description="Helical" evidence="6">
    <location>
        <begin position="74"/>
        <end position="97"/>
    </location>
</feature>
<proteinExistence type="predicted"/>
<dbReference type="PROSITE" id="PS50887">
    <property type="entry name" value="GGDEF"/>
    <property type="match status" value="1"/>
</dbReference>
<dbReference type="GO" id="GO:1902201">
    <property type="term" value="P:negative regulation of bacterial-type flagellum-dependent cell motility"/>
    <property type="evidence" value="ECO:0007669"/>
    <property type="project" value="TreeGrafter"/>
</dbReference>
<evidence type="ECO:0000256" key="5">
    <source>
        <dbReference type="ARBA" id="ARBA00023136"/>
    </source>
</evidence>
<dbReference type="EC" id="2.7.7.65" evidence="8"/>
<dbReference type="GO" id="GO:0005886">
    <property type="term" value="C:plasma membrane"/>
    <property type="evidence" value="ECO:0007669"/>
    <property type="project" value="UniProtKB-SubCell"/>
</dbReference>
<dbReference type="PANTHER" id="PTHR45138:SF9">
    <property type="entry name" value="DIGUANYLATE CYCLASE DGCM-RELATED"/>
    <property type="match status" value="1"/>
</dbReference>
<keyword evidence="3 6" id="KW-0812">Transmembrane</keyword>
<dbReference type="Pfam" id="PF00990">
    <property type="entry name" value="GGDEF"/>
    <property type="match status" value="1"/>
</dbReference>
<dbReference type="CDD" id="cd01949">
    <property type="entry name" value="GGDEF"/>
    <property type="match status" value="1"/>
</dbReference>
<organism evidence="8 9">
    <name type="scientific">Paenibacillus soyae</name>
    <dbReference type="NCBI Taxonomy" id="2969249"/>
    <lineage>
        <taxon>Bacteria</taxon>
        <taxon>Bacillati</taxon>
        <taxon>Bacillota</taxon>
        <taxon>Bacilli</taxon>
        <taxon>Bacillales</taxon>
        <taxon>Paenibacillaceae</taxon>
        <taxon>Paenibacillus</taxon>
    </lineage>
</organism>
<dbReference type="SMART" id="SM00267">
    <property type="entry name" value="GGDEF"/>
    <property type="match status" value="1"/>
</dbReference>
<dbReference type="InterPro" id="IPR050469">
    <property type="entry name" value="Diguanylate_Cyclase"/>
</dbReference>
<evidence type="ECO:0000256" key="2">
    <source>
        <dbReference type="ARBA" id="ARBA00022475"/>
    </source>
</evidence>
<dbReference type="InterPro" id="IPR029787">
    <property type="entry name" value="Nucleotide_cyclase"/>
</dbReference>
<feature type="transmembrane region" description="Helical" evidence="6">
    <location>
        <begin position="12"/>
        <end position="29"/>
    </location>
</feature>
<keyword evidence="5 6" id="KW-0472">Membrane</keyword>
<dbReference type="SUPFAM" id="SSF55073">
    <property type="entry name" value="Nucleotide cyclase"/>
    <property type="match status" value="1"/>
</dbReference>
<evidence type="ECO:0000256" key="3">
    <source>
        <dbReference type="ARBA" id="ARBA00022692"/>
    </source>
</evidence>
<dbReference type="FunFam" id="3.30.70.270:FF:000001">
    <property type="entry name" value="Diguanylate cyclase domain protein"/>
    <property type="match status" value="1"/>
</dbReference>
<dbReference type="Proteomes" id="UP001141950">
    <property type="component" value="Unassembled WGS sequence"/>
</dbReference>
<keyword evidence="8" id="KW-0548">Nucleotidyltransferase</keyword>
<protein>
    <submittedName>
        <fullName evidence="8">Diguanylate cyclase</fullName>
        <ecNumber evidence="8">2.7.7.65</ecNumber>
    </submittedName>
</protein>
<dbReference type="Gene3D" id="3.30.70.270">
    <property type="match status" value="1"/>
</dbReference>
<feature type="domain" description="GGDEF" evidence="7">
    <location>
        <begin position="230"/>
        <end position="362"/>
    </location>
</feature>
<dbReference type="Pfam" id="PF07694">
    <property type="entry name" value="5TM-5TMR_LYT"/>
    <property type="match status" value="1"/>
</dbReference>
<dbReference type="AlphaFoldDB" id="A0A9X2MLZ5"/>
<comment type="subcellular location">
    <subcellularLocation>
        <location evidence="1">Cell membrane</location>
        <topology evidence="1">Multi-pass membrane protein</topology>
    </subcellularLocation>
</comment>
<keyword evidence="9" id="KW-1185">Reference proteome</keyword>
<dbReference type="InterPro" id="IPR011620">
    <property type="entry name" value="Sig_transdc_His_kinase_LytS_TM"/>
</dbReference>
<evidence type="ECO:0000256" key="1">
    <source>
        <dbReference type="ARBA" id="ARBA00004651"/>
    </source>
</evidence>
<dbReference type="EMBL" id="JANIPJ010000002">
    <property type="protein sequence ID" value="MCR2803096.1"/>
    <property type="molecule type" value="Genomic_DNA"/>
</dbReference>
<keyword evidence="4 6" id="KW-1133">Transmembrane helix</keyword>
<dbReference type="PANTHER" id="PTHR45138">
    <property type="entry name" value="REGULATORY COMPONENTS OF SENSORY TRANSDUCTION SYSTEM"/>
    <property type="match status" value="1"/>
</dbReference>
<sequence>MKIFDTIQDLVANFAIVTAYLFLLNQVIFRNHTLDSPATTSMKVRMGLVAGLLGIVLMIFTVRMNGTLVDFRQLAIIIAAMYGGILPSVIAGTIIFLMRLLAFGAVTAPTIIAAGNTVLVAILVGVICMSRLSFWRKWIISLIICNLTTTIVFLLNIGRDSLLPILTYVTMMTAGGLFTAYLNEFLNKAKAQLKKIEREATIDYLTGLNNHRTFDEIYNSYLQTASDKDECLSIALVDIDFFKKVNDNYGHGNGDLVLKQLGEVLMKTTRSFDTVSRNGGEEFSVIMYDTPHKHALQIAERLRHAVSKNHFLLNNGRSIPLTVSIGVATYPDTNREELLDQADSALYQAKTSGRNVVCSNQAN</sequence>
<keyword evidence="2" id="KW-1003">Cell membrane</keyword>
<reference evidence="8" key="1">
    <citation type="submission" date="2022-08" db="EMBL/GenBank/DDBJ databases">
        <title>The genomic sequence of strain Paenibacillus sp. SCIV0701.</title>
        <authorList>
            <person name="Zhao H."/>
        </authorList>
    </citation>
    <scope>NUCLEOTIDE SEQUENCE</scope>
    <source>
        <strain evidence="8">SCIV0701</strain>
    </source>
</reference>
<dbReference type="InterPro" id="IPR043128">
    <property type="entry name" value="Rev_trsase/Diguanyl_cyclase"/>
</dbReference>
<dbReference type="RefSeq" id="WP_257443065.1">
    <property type="nucleotide sequence ID" value="NZ_JANIPJ010000002.1"/>
</dbReference>
<feature type="transmembrane region" description="Helical" evidence="6">
    <location>
        <begin position="165"/>
        <end position="186"/>
    </location>
</feature>
<feature type="transmembrane region" description="Helical" evidence="6">
    <location>
        <begin position="44"/>
        <end position="62"/>
    </location>
</feature>
<feature type="transmembrane region" description="Helical" evidence="6">
    <location>
        <begin position="103"/>
        <end position="126"/>
    </location>
</feature>
<keyword evidence="8" id="KW-0808">Transferase</keyword>
<dbReference type="GO" id="GO:0071555">
    <property type="term" value="P:cell wall organization"/>
    <property type="evidence" value="ECO:0007669"/>
    <property type="project" value="InterPro"/>
</dbReference>
<evidence type="ECO:0000256" key="4">
    <source>
        <dbReference type="ARBA" id="ARBA00022989"/>
    </source>
</evidence>
<dbReference type="GO" id="GO:0000155">
    <property type="term" value="F:phosphorelay sensor kinase activity"/>
    <property type="evidence" value="ECO:0007669"/>
    <property type="project" value="InterPro"/>
</dbReference>
<feature type="transmembrane region" description="Helical" evidence="6">
    <location>
        <begin position="138"/>
        <end position="159"/>
    </location>
</feature>
<evidence type="ECO:0000313" key="8">
    <source>
        <dbReference type="EMBL" id="MCR2803096.1"/>
    </source>
</evidence>
<dbReference type="NCBIfam" id="TIGR00254">
    <property type="entry name" value="GGDEF"/>
    <property type="match status" value="1"/>
</dbReference>
<dbReference type="GO" id="GO:0043709">
    <property type="term" value="P:cell adhesion involved in single-species biofilm formation"/>
    <property type="evidence" value="ECO:0007669"/>
    <property type="project" value="TreeGrafter"/>
</dbReference>
<evidence type="ECO:0000259" key="7">
    <source>
        <dbReference type="PROSITE" id="PS50887"/>
    </source>
</evidence>
<comment type="caution">
    <text evidence="8">The sequence shown here is derived from an EMBL/GenBank/DDBJ whole genome shotgun (WGS) entry which is preliminary data.</text>
</comment>
<dbReference type="InterPro" id="IPR000160">
    <property type="entry name" value="GGDEF_dom"/>
</dbReference>
<gene>
    <name evidence="8" type="ORF">NQZ67_04295</name>
</gene>